<dbReference type="AlphaFoldDB" id="A0A0U5F171"/>
<reference evidence="2" key="1">
    <citation type="submission" date="2014-09" db="EMBL/GenBank/DDBJ databases">
        <authorList>
            <person name="Magalhaes I.L.F."/>
            <person name="Oliveira U."/>
            <person name="Santos F.R."/>
            <person name="Vidigal T.H.D.A."/>
            <person name="Brescovit A.D."/>
            <person name="Santos A.J."/>
        </authorList>
    </citation>
    <scope>NUCLEOTIDE SEQUENCE</scope>
    <source>
        <strain evidence="2">LMG 23848T</strain>
    </source>
</reference>
<reference evidence="3 5" key="3">
    <citation type="journal article" date="2020" name="Int. J. Syst. Evol. Microbiol.">
        <title>Novel acetic acid bacteria from cider fermentations: Acetobacter conturbans sp. nov. and Acetobacter fallax sp. nov.</title>
        <authorList>
            <person name="Sombolestani A.S."/>
            <person name="Cleenwerck I."/>
            <person name="Cnockaert M."/>
            <person name="Borremans W."/>
            <person name="Wieme A.D."/>
            <person name="De Vuyst L."/>
            <person name="Vandamme P."/>
        </authorList>
    </citation>
    <scope>NUCLEOTIDE SEQUENCE [LARGE SCALE GENOMIC DNA]</scope>
    <source>
        <strain evidence="3 5">LMG 23848</strain>
    </source>
</reference>
<evidence type="ECO:0000313" key="3">
    <source>
        <dbReference type="EMBL" id="NHO39488.1"/>
    </source>
</evidence>
<evidence type="ECO:0000313" key="4">
    <source>
        <dbReference type="Proteomes" id="UP000068250"/>
    </source>
</evidence>
<accession>A0A0U5F171</accession>
<dbReference type="EMBL" id="WOTE01000003">
    <property type="protein sequence ID" value="NHO39488.1"/>
    <property type="molecule type" value="Genomic_DNA"/>
</dbReference>
<sequence length="102" mass="11402">MADPVVIPLNAVAQQSVQVTLSGQSVQLDIQQRTNGLYMNIWLNGTMIIAGLLCQDRTWLVQKSYFGMPGDMMFTDQEGESDPDYSGFSGRYVLMYQEGKNV</sequence>
<dbReference type="Pfam" id="PF22479">
    <property type="entry name" value="Pam3_gp18"/>
    <property type="match status" value="1"/>
</dbReference>
<dbReference type="EMBL" id="LN609302">
    <property type="protein sequence ID" value="CEF54642.1"/>
    <property type="molecule type" value="Genomic_DNA"/>
</dbReference>
<evidence type="ECO:0000313" key="2">
    <source>
        <dbReference type="EMBL" id="CEF54642.1"/>
    </source>
</evidence>
<dbReference type="Proteomes" id="UP000068250">
    <property type="component" value="Chromosome I"/>
</dbReference>
<organism evidence="2 4">
    <name type="scientific">Acetobacter ghanensis</name>
    <dbReference type="NCBI Taxonomy" id="431306"/>
    <lineage>
        <taxon>Bacteria</taxon>
        <taxon>Pseudomonadati</taxon>
        <taxon>Pseudomonadota</taxon>
        <taxon>Alphaproteobacteria</taxon>
        <taxon>Acetobacterales</taxon>
        <taxon>Acetobacteraceae</taxon>
        <taxon>Acetobacter</taxon>
    </lineage>
</organism>
<dbReference type="InterPro" id="IPR054252">
    <property type="entry name" value="Pam3_gp18"/>
</dbReference>
<keyword evidence="5" id="KW-1185">Reference proteome</keyword>
<dbReference type="RefSeq" id="WP_059023135.1">
    <property type="nucleotide sequence ID" value="NZ_LN609302.1"/>
</dbReference>
<evidence type="ECO:0000313" key="5">
    <source>
        <dbReference type="Proteomes" id="UP000657200"/>
    </source>
</evidence>
<proteinExistence type="predicted"/>
<dbReference type="OrthoDB" id="6444802at2"/>
<feature type="domain" description="Cyanophage baseplate Pam3 plug gp18" evidence="1">
    <location>
        <begin position="7"/>
        <end position="97"/>
    </location>
</feature>
<dbReference type="PATRIC" id="fig|431306.5.peg.895"/>
<evidence type="ECO:0000259" key="1">
    <source>
        <dbReference type="Pfam" id="PF22479"/>
    </source>
</evidence>
<protein>
    <submittedName>
        <fullName evidence="2">Burkholderia phage Bcep781 gp50</fullName>
    </submittedName>
</protein>
<dbReference type="Proteomes" id="UP000657200">
    <property type="component" value="Unassembled WGS sequence"/>
</dbReference>
<dbReference type="STRING" id="431306.AGA_895"/>
<name>A0A0U5F171_9PROT</name>
<reference evidence="4" key="2">
    <citation type="submission" date="2014-09" db="EMBL/GenBank/DDBJ databases">
        <authorList>
            <person name="Illeghems K.G."/>
        </authorList>
    </citation>
    <scope>NUCLEOTIDE SEQUENCE [LARGE SCALE GENOMIC DNA]</scope>
    <source>
        <strain evidence="4">LMG 23848T</strain>
    </source>
</reference>
<gene>
    <name evidence="2" type="ORF">AGA_895</name>
    <name evidence="3" type="ORF">GOB80_07270</name>
</gene>